<comment type="caution">
    <text evidence="2">The sequence shown here is derived from an EMBL/GenBank/DDBJ whole genome shotgun (WGS) entry which is preliminary data.</text>
</comment>
<feature type="region of interest" description="Disordered" evidence="1">
    <location>
        <begin position="315"/>
        <end position="361"/>
    </location>
</feature>
<name>A0A8H6X616_9AGAR</name>
<protein>
    <submittedName>
        <fullName evidence="2">Uncharacterized protein</fullName>
    </submittedName>
</protein>
<sequence length="440" mass="48082">MSSETSTGECTAHDKQSKQECECTDYIEATDIPDYCGECYHRRYHHLLSKPGASKKGTAVKSLLADILGRNSDAGGKGKASSSKGGGFKSSLGAVVAASSSKSKSSALSAAHREANQGMRPTSDSSVTNKKGKASDRKTTEPKKKIFKAVSVQVLACGTVVIDGARQLPEDSNKVPDRIQTQTAQLDNLAVVDSQGIVFDCDASHEEIEEQLTDLLPLPFNYFARLKHELGKRPWYLAAAVKGKLVIVPSEDTAGPDGATLDFNKGTGTAGYRNSKIWIVSRDPIPVELLREWAPSSSSYRESQVNDGDLEEDLFSSDTESATNERIPAMNKRRLSSRTSADEEDNSEEEPPKKKKKLSSKKWTRGLDILNDEVAHEIMDSQFIDLTADEARTSRSTPDFLRNPPKSPPPRENPASPGRSEPHYDPTLGNPYDKNISFKF</sequence>
<dbReference type="AlphaFoldDB" id="A0A8H6X616"/>
<feature type="compositionally biased region" description="Basic and acidic residues" evidence="1">
    <location>
        <begin position="11"/>
        <end position="20"/>
    </location>
</feature>
<accession>A0A8H6X616</accession>
<feature type="region of interest" description="Disordered" evidence="1">
    <location>
        <begin position="389"/>
        <end position="440"/>
    </location>
</feature>
<organism evidence="2 3">
    <name type="scientific">Mycena venus</name>
    <dbReference type="NCBI Taxonomy" id="2733690"/>
    <lineage>
        <taxon>Eukaryota</taxon>
        <taxon>Fungi</taxon>
        <taxon>Dikarya</taxon>
        <taxon>Basidiomycota</taxon>
        <taxon>Agaricomycotina</taxon>
        <taxon>Agaricomycetes</taxon>
        <taxon>Agaricomycetidae</taxon>
        <taxon>Agaricales</taxon>
        <taxon>Marasmiineae</taxon>
        <taxon>Mycenaceae</taxon>
        <taxon>Mycena</taxon>
    </lineage>
</organism>
<gene>
    <name evidence="2" type="ORF">MVEN_02297100</name>
</gene>
<keyword evidence="3" id="KW-1185">Reference proteome</keyword>
<proteinExistence type="predicted"/>
<dbReference type="OrthoDB" id="2992129at2759"/>
<reference evidence="2" key="1">
    <citation type="submission" date="2020-05" db="EMBL/GenBank/DDBJ databases">
        <title>Mycena genomes resolve the evolution of fungal bioluminescence.</title>
        <authorList>
            <person name="Tsai I.J."/>
        </authorList>
    </citation>
    <scope>NUCLEOTIDE SEQUENCE</scope>
    <source>
        <strain evidence="2">CCC161011</strain>
    </source>
</reference>
<feature type="region of interest" description="Disordered" evidence="1">
    <location>
        <begin position="1"/>
        <end position="20"/>
    </location>
</feature>
<feature type="region of interest" description="Disordered" evidence="1">
    <location>
        <begin position="106"/>
        <end position="141"/>
    </location>
</feature>
<dbReference type="EMBL" id="JACAZI010000026">
    <property type="protein sequence ID" value="KAF7334666.1"/>
    <property type="molecule type" value="Genomic_DNA"/>
</dbReference>
<evidence type="ECO:0000313" key="3">
    <source>
        <dbReference type="Proteomes" id="UP000620124"/>
    </source>
</evidence>
<evidence type="ECO:0000313" key="2">
    <source>
        <dbReference type="EMBL" id="KAF7334666.1"/>
    </source>
</evidence>
<feature type="compositionally biased region" description="Polar residues" evidence="1">
    <location>
        <begin position="119"/>
        <end position="129"/>
    </location>
</feature>
<evidence type="ECO:0000256" key="1">
    <source>
        <dbReference type="SAM" id="MobiDB-lite"/>
    </source>
</evidence>
<dbReference type="Proteomes" id="UP000620124">
    <property type="component" value="Unassembled WGS sequence"/>
</dbReference>